<dbReference type="RefSeq" id="WP_132295486.1">
    <property type="nucleotide sequence ID" value="NZ_SKBM01000032.1"/>
</dbReference>
<comment type="caution">
    <text evidence="2">The sequence shown here is derived from an EMBL/GenBank/DDBJ whole genome shotgun (WGS) entry which is preliminary data.</text>
</comment>
<organism evidence="2 3">
    <name type="scientific">Roseicella aquatilis</name>
    <dbReference type="NCBI Taxonomy" id="2527868"/>
    <lineage>
        <taxon>Bacteria</taxon>
        <taxon>Pseudomonadati</taxon>
        <taxon>Pseudomonadota</taxon>
        <taxon>Alphaproteobacteria</taxon>
        <taxon>Acetobacterales</taxon>
        <taxon>Roseomonadaceae</taxon>
        <taxon>Roseicella</taxon>
    </lineage>
</organism>
<evidence type="ECO:0000256" key="1">
    <source>
        <dbReference type="SAM" id="MobiDB-lite"/>
    </source>
</evidence>
<accession>A0A4R4D5D2</accession>
<feature type="region of interest" description="Disordered" evidence="1">
    <location>
        <begin position="165"/>
        <end position="222"/>
    </location>
</feature>
<dbReference type="EMBL" id="SKBM01000032">
    <property type="protein sequence ID" value="TCZ54578.1"/>
    <property type="molecule type" value="Genomic_DNA"/>
</dbReference>
<proteinExistence type="predicted"/>
<evidence type="ECO:0000313" key="3">
    <source>
        <dbReference type="Proteomes" id="UP000295023"/>
    </source>
</evidence>
<evidence type="ECO:0000313" key="2">
    <source>
        <dbReference type="EMBL" id="TCZ54578.1"/>
    </source>
</evidence>
<sequence length="222" mass="24215">MRPLSEITKPDPRFRVFTVHDQGALRPLTLADHHAMVAGIVLPAGVPADVQTLFERARAALLYGWFAYELTPLAEHQACAALECALRQRFLAEGRALPRSPGLRRLLGAAVEHGWLPAGTLDTVAPLLTELRNQVAHGDAYLGTPGWAAETLRLCATLIAQLHPGRAQSPEPRARRRWRLDPTRPSVAENATKRETGGCPQSLSIRLRVASGPQPRTSVGTR</sequence>
<gene>
    <name evidence="2" type="ORF">EXY23_23175</name>
</gene>
<reference evidence="2 3" key="1">
    <citation type="submission" date="2019-03" db="EMBL/GenBank/DDBJ databases">
        <title>Paracraurococcus aquatilis NE82 genome sequence.</title>
        <authorList>
            <person name="Zhao Y."/>
            <person name="Du Z."/>
        </authorList>
    </citation>
    <scope>NUCLEOTIDE SEQUENCE [LARGE SCALE GENOMIC DNA]</scope>
    <source>
        <strain evidence="2 3">NE82</strain>
    </source>
</reference>
<protein>
    <recommendedName>
        <fullName evidence="4">DUF4145 domain-containing protein</fullName>
    </recommendedName>
</protein>
<name>A0A4R4D5D2_9PROT</name>
<keyword evidence="3" id="KW-1185">Reference proteome</keyword>
<evidence type="ECO:0008006" key="4">
    <source>
        <dbReference type="Google" id="ProtNLM"/>
    </source>
</evidence>
<dbReference type="OrthoDB" id="7185399at2"/>
<dbReference type="Proteomes" id="UP000295023">
    <property type="component" value="Unassembled WGS sequence"/>
</dbReference>
<dbReference type="AlphaFoldDB" id="A0A4R4D5D2"/>